<dbReference type="GeneID" id="53316086"/>
<evidence type="ECO:0000313" key="2">
    <source>
        <dbReference type="EMBL" id="AMW34294.1"/>
    </source>
</evidence>
<reference evidence="2 3" key="1">
    <citation type="submission" date="2016-02" db="EMBL/GenBank/DDBJ databases">
        <title>Complete Genome of H5569, the type strain of the newly described species Haematospirillium jordaniae.</title>
        <authorList>
            <person name="Nicholson A.C."/>
            <person name="Humrighouse B.W."/>
            <person name="Loparov V."/>
            <person name="McQuiston J.R."/>
        </authorList>
    </citation>
    <scope>NUCLEOTIDE SEQUENCE [LARGE SCALE GENOMIC DNA]</scope>
    <source>
        <strain evidence="2 3">H5569</strain>
    </source>
</reference>
<dbReference type="RefSeq" id="WP_066133184.1">
    <property type="nucleotide sequence ID" value="NZ_CP014525.1"/>
</dbReference>
<dbReference type="PROSITE" id="PS51750">
    <property type="entry name" value="BRO_N"/>
    <property type="match status" value="1"/>
</dbReference>
<dbReference type="OrthoDB" id="9808959at2"/>
<dbReference type="STRING" id="1549855.AY555_02835"/>
<protein>
    <recommendedName>
        <fullName evidence="1">Bro-N domain-containing protein</fullName>
    </recommendedName>
</protein>
<dbReference type="AlphaFoldDB" id="A0A143DC46"/>
<dbReference type="EMBL" id="CP014525">
    <property type="protein sequence ID" value="AMW34294.1"/>
    <property type="molecule type" value="Genomic_DNA"/>
</dbReference>
<accession>A0A143DC46</accession>
<dbReference type="PANTHER" id="PTHR36180:SF2">
    <property type="entry name" value="BRO FAMILY PROTEIN"/>
    <property type="match status" value="1"/>
</dbReference>
<sequence>MHHSNAPPENNGAVTDLFVFEDCRIRTLIDKNGEPWFVAKDIATILGYERTADAVRAHCKARRKAQIPTQGGLQEMIIIPEQDVCRLVMRSRLPGAERFEKWIASKINTFLPVTL</sequence>
<name>A0A143DC46_9PROT</name>
<keyword evidence="3" id="KW-1185">Reference proteome</keyword>
<feature type="domain" description="Bro-N" evidence="1">
    <location>
        <begin position="11"/>
        <end position="115"/>
    </location>
</feature>
<dbReference type="SMART" id="SM01040">
    <property type="entry name" value="Bro-N"/>
    <property type="match status" value="1"/>
</dbReference>
<evidence type="ECO:0000313" key="3">
    <source>
        <dbReference type="Proteomes" id="UP000076066"/>
    </source>
</evidence>
<evidence type="ECO:0000259" key="1">
    <source>
        <dbReference type="PROSITE" id="PS51750"/>
    </source>
</evidence>
<dbReference type="PANTHER" id="PTHR36180">
    <property type="entry name" value="DNA-BINDING PROTEIN-RELATED-RELATED"/>
    <property type="match status" value="1"/>
</dbReference>
<dbReference type="Proteomes" id="UP000076066">
    <property type="component" value="Chromosome"/>
</dbReference>
<organism evidence="2 3">
    <name type="scientific">Haematospirillum jordaniae</name>
    <dbReference type="NCBI Taxonomy" id="1549855"/>
    <lineage>
        <taxon>Bacteria</taxon>
        <taxon>Pseudomonadati</taxon>
        <taxon>Pseudomonadota</taxon>
        <taxon>Alphaproteobacteria</taxon>
        <taxon>Rhodospirillales</taxon>
        <taxon>Novispirillaceae</taxon>
        <taxon>Haematospirillum</taxon>
    </lineage>
</organism>
<dbReference type="Pfam" id="PF02498">
    <property type="entry name" value="Bro-N"/>
    <property type="match status" value="1"/>
</dbReference>
<dbReference type="InterPro" id="IPR003497">
    <property type="entry name" value="BRO_N_domain"/>
</dbReference>
<dbReference type="KEGG" id="hjo:AY555_02835"/>
<proteinExistence type="predicted"/>
<gene>
    <name evidence="2" type="ORF">AY555_02835</name>
</gene>